<dbReference type="InterPro" id="IPR023696">
    <property type="entry name" value="Ureohydrolase_dom_sf"/>
</dbReference>
<dbReference type="PANTHER" id="PTHR11358:SF26">
    <property type="entry name" value="GUANIDINO ACID HYDROLASE, MITOCHONDRIAL"/>
    <property type="match status" value="1"/>
</dbReference>
<keyword evidence="1" id="KW-0479">Metal-binding</keyword>
<evidence type="ECO:0000313" key="4">
    <source>
        <dbReference type="EMBL" id="MDN5201633.1"/>
    </source>
</evidence>
<dbReference type="EMBL" id="JAUJEA010000003">
    <property type="protein sequence ID" value="MDN5201633.1"/>
    <property type="molecule type" value="Genomic_DNA"/>
</dbReference>
<evidence type="ECO:0000313" key="5">
    <source>
        <dbReference type="Proteomes" id="UP001172082"/>
    </source>
</evidence>
<evidence type="ECO:0000256" key="2">
    <source>
        <dbReference type="ARBA" id="ARBA00022801"/>
    </source>
</evidence>
<evidence type="ECO:0000256" key="3">
    <source>
        <dbReference type="PROSITE-ProRule" id="PRU00742"/>
    </source>
</evidence>
<proteinExistence type="inferred from homology"/>
<keyword evidence="2" id="KW-0378">Hydrolase</keyword>
<reference evidence="4" key="1">
    <citation type="submission" date="2023-06" db="EMBL/GenBank/DDBJ databases">
        <title>Genomic of Parafulvivirga corallium.</title>
        <authorList>
            <person name="Wang G."/>
        </authorList>
    </citation>
    <scope>NUCLEOTIDE SEQUENCE</scope>
    <source>
        <strain evidence="4">BMA10</strain>
    </source>
</reference>
<organism evidence="4 5">
    <name type="scientific">Splendidivirga corallicola</name>
    <dbReference type="NCBI Taxonomy" id="3051826"/>
    <lineage>
        <taxon>Bacteria</taxon>
        <taxon>Pseudomonadati</taxon>
        <taxon>Bacteroidota</taxon>
        <taxon>Cytophagia</taxon>
        <taxon>Cytophagales</taxon>
        <taxon>Splendidivirgaceae</taxon>
        <taxon>Splendidivirga</taxon>
    </lineage>
</organism>
<dbReference type="PANTHER" id="PTHR11358">
    <property type="entry name" value="ARGINASE/AGMATINASE"/>
    <property type="match status" value="1"/>
</dbReference>
<dbReference type="SUPFAM" id="SSF52768">
    <property type="entry name" value="Arginase/deacetylase"/>
    <property type="match status" value="1"/>
</dbReference>
<comment type="caution">
    <text evidence="4">The sequence shown here is derived from an EMBL/GenBank/DDBJ whole genome shotgun (WGS) entry which is preliminary data.</text>
</comment>
<protein>
    <submittedName>
        <fullName evidence="4">Formimidoylglutamase</fullName>
    </submittedName>
</protein>
<accession>A0ABT8KPL5</accession>
<dbReference type="Gene3D" id="3.40.800.10">
    <property type="entry name" value="Ureohydrolase domain"/>
    <property type="match status" value="1"/>
</dbReference>
<evidence type="ECO:0000256" key="1">
    <source>
        <dbReference type="ARBA" id="ARBA00022723"/>
    </source>
</evidence>
<dbReference type="Pfam" id="PF00491">
    <property type="entry name" value="Arginase"/>
    <property type="match status" value="1"/>
</dbReference>
<comment type="similarity">
    <text evidence="3">Belongs to the arginase family.</text>
</comment>
<dbReference type="Proteomes" id="UP001172082">
    <property type="component" value="Unassembled WGS sequence"/>
</dbReference>
<dbReference type="CDD" id="cd09988">
    <property type="entry name" value="Formimidoylglutamase"/>
    <property type="match status" value="1"/>
</dbReference>
<dbReference type="PROSITE" id="PS51409">
    <property type="entry name" value="ARGINASE_2"/>
    <property type="match status" value="1"/>
</dbReference>
<dbReference type="InterPro" id="IPR006035">
    <property type="entry name" value="Ureohydrolase"/>
</dbReference>
<dbReference type="RefSeq" id="WP_346751661.1">
    <property type="nucleotide sequence ID" value="NZ_JAUJEA010000003.1"/>
</dbReference>
<keyword evidence="5" id="KW-1185">Reference proteome</keyword>
<sequence>MDLKIFFSGIDENVYSNASELDTFYSSIRINSEKMPDFQGVDIAIIGITEHRGSINNQGIERGADEIRKKLYQLKKGSGTYKIIDLGNLNNGRTLDDTYMRLREVCEMLIENNVLPLIIGGSHDMNYGQFRAYEEMKKLISFLNVDAMLDMNDDKKQAENRKHIHKILIHEPNYLFNYSHLGHQSYLINQDHIGVLEKLYFEAYRLGHLREHMTEMEPVIRDADMLSFDITAIKSSDAPGNVNAQAFGLTGEEACQLCWYAGLNEKLSSAGFYEYNPDYDDDKLKTASVVATMIWYFTEGFYHRKNELNFKTNDYLKYVVSMPTEPEVITFYKSKLSEKWWLEVPYPGDQKKYERNCIVPCNYSDYETASNGQLPERWINTYSKLI</sequence>
<name>A0ABT8KPL5_9BACT</name>
<gene>
    <name evidence="4" type="ORF">QQ008_09680</name>
</gene>